<feature type="compositionally biased region" description="Basic residues" evidence="8">
    <location>
        <begin position="817"/>
        <end position="833"/>
    </location>
</feature>
<evidence type="ECO:0000256" key="6">
    <source>
        <dbReference type="ARBA" id="ARBA00022723"/>
    </source>
</evidence>
<dbReference type="GO" id="GO:0032259">
    <property type="term" value="P:methylation"/>
    <property type="evidence" value="ECO:0007669"/>
    <property type="project" value="UniProtKB-KW"/>
</dbReference>
<feature type="compositionally biased region" description="Low complexity" evidence="8">
    <location>
        <begin position="707"/>
        <end position="723"/>
    </location>
</feature>
<feature type="region of interest" description="Disordered" evidence="8">
    <location>
        <begin position="634"/>
        <end position="992"/>
    </location>
</feature>
<dbReference type="PANTHER" id="PTHR46223">
    <property type="entry name" value="HISTONE-LYSINE N-METHYLTRANSFERASE SUV39H"/>
    <property type="match status" value="1"/>
</dbReference>
<dbReference type="Pfam" id="PF00856">
    <property type="entry name" value="SET"/>
    <property type="match status" value="1"/>
</dbReference>
<evidence type="ECO:0000256" key="5">
    <source>
        <dbReference type="ARBA" id="ARBA00022691"/>
    </source>
</evidence>
<feature type="region of interest" description="Disordered" evidence="8">
    <location>
        <begin position="1"/>
        <end position="359"/>
    </location>
</feature>
<name>A0A369KG38_HYPMA</name>
<dbReference type="InParanoid" id="A0A369KG38"/>
<dbReference type="PROSITE" id="PS50280">
    <property type="entry name" value="SET"/>
    <property type="match status" value="1"/>
</dbReference>
<keyword evidence="7" id="KW-0862">Zinc</keyword>
<dbReference type="EMBL" id="LUEZ02000004">
    <property type="protein sequence ID" value="RDB30704.1"/>
    <property type="molecule type" value="Genomic_DNA"/>
</dbReference>
<feature type="compositionally biased region" description="Low complexity" evidence="8">
    <location>
        <begin position="415"/>
        <end position="432"/>
    </location>
</feature>
<evidence type="ECO:0000256" key="8">
    <source>
        <dbReference type="SAM" id="MobiDB-lite"/>
    </source>
</evidence>
<evidence type="ECO:0000256" key="2">
    <source>
        <dbReference type="ARBA" id="ARBA00022454"/>
    </source>
</evidence>
<feature type="compositionally biased region" description="Basic and acidic residues" evidence="8">
    <location>
        <begin position="1400"/>
        <end position="1411"/>
    </location>
</feature>
<proteinExistence type="predicted"/>
<feature type="domain" description="Post-SET" evidence="11">
    <location>
        <begin position="1418"/>
        <end position="1434"/>
    </location>
</feature>
<dbReference type="OrthoDB" id="308383at2759"/>
<feature type="region of interest" description="Disordered" evidence="8">
    <location>
        <begin position="1392"/>
        <end position="1411"/>
    </location>
</feature>
<feature type="compositionally biased region" description="Polar residues" evidence="8">
    <location>
        <begin position="459"/>
        <end position="473"/>
    </location>
</feature>
<comment type="subcellular location">
    <subcellularLocation>
        <location evidence="1">Chromosome</location>
    </subcellularLocation>
</comment>
<feature type="compositionally biased region" description="Polar residues" evidence="8">
    <location>
        <begin position="500"/>
        <end position="511"/>
    </location>
</feature>
<dbReference type="GO" id="GO:0008270">
    <property type="term" value="F:zinc ion binding"/>
    <property type="evidence" value="ECO:0007669"/>
    <property type="project" value="InterPro"/>
</dbReference>
<keyword evidence="6" id="KW-0479">Metal-binding</keyword>
<evidence type="ECO:0000259" key="10">
    <source>
        <dbReference type="PROSITE" id="PS50867"/>
    </source>
</evidence>
<dbReference type="SUPFAM" id="SSF82199">
    <property type="entry name" value="SET domain"/>
    <property type="match status" value="1"/>
</dbReference>
<evidence type="ECO:0000313" key="12">
    <source>
        <dbReference type="EMBL" id="RDB30704.1"/>
    </source>
</evidence>
<dbReference type="SMART" id="SM00317">
    <property type="entry name" value="SET"/>
    <property type="match status" value="1"/>
</dbReference>
<dbReference type="InterPro" id="IPR001214">
    <property type="entry name" value="SET_dom"/>
</dbReference>
<evidence type="ECO:0000259" key="9">
    <source>
        <dbReference type="PROSITE" id="PS50280"/>
    </source>
</evidence>
<gene>
    <name evidence="12" type="primary">clr4_0</name>
    <name evidence="12" type="ORF">Hypma_005964</name>
</gene>
<dbReference type="SMART" id="SM00468">
    <property type="entry name" value="PreSET"/>
    <property type="match status" value="1"/>
</dbReference>
<dbReference type="Proteomes" id="UP000076154">
    <property type="component" value="Unassembled WGS sequence"/>
</dbReference>
<keyword evidence="4" id="KW-0808">Transferase</keyword>
<feature type="compositionally biased region" description="Polar residues" evidence="8">
    <location>
        <begin position="60"/>
        <end position="88"/>
    </location>
</feature>
<dbReference type="PROSITE" id="PS50867">
    <property type="entry name" value="PRE_SET"/>
    <property type="match status" value="1"/>
</dbReference>
<dbReference type="InterPro" id="IPR050973">
    <property type="entry name" value="H3K9_Histone-Lys_N-MTase"/>
</dbReference>
<feature type="region of interest" description="Disordered" evidence="8">
    <location>
        <begin position="1006"/>
        <end position="1065"/>
    </location>
</feature>
<dbReference type="GO" id="GO:0005694">
    <property type="term" value="C:chromosome"/>
    <property type="evidence" value="ECO:0007669"/>
    <property type="project" value="UniProtKB-SubCell"/>
</dbReference>
<protein>
    <submittedName>
        <fullName evidence="12">Histone-lysine N-methyltransferase, H3 lysine-9 specific</fullName>
    </submittedName>
</protein>
<keyword evidence="3" id="KW-0489">Methyltransferase</keyword>
<feature type="compositionally biased region" description="Pro residues" evidence="8">
    <location>
        <begin position="159"/>
        <end position="168"/>
    </location>
</feature>
<feature type="compositionally biased region" description="Basic and acidic residues" evidence="8">
    <location>
        <begin position="589"/>
        <end position="598"/>
    </location>
</feature>
<feature type="compositionally biased region" description="Acidic residues" evidence="8">
    <location>
        <begin position="608"/>
        <end position="617"/>
    </location>
</feature>
<dbReference type="Gene3D" id="2.170.270.10">
    <property type="entry name" value="SET domain"/>
    <property type="match status" value="1"/>
</dbReference>
<sequence>MVKRSPGPEWVAFQEPAPSSTTSEDELEDESQHGEEAYPILKRKGGASISLPTPKRPKPSQASDSNQDVTRRFVSQSLVIDSQSSGMPSTSKGTATAGSSRPRGSLPSTSAGSSSPVSSKSSILKVRAPGMSAAKTKIVRRKSKGKEREEMDDSTVSPPTSPSPPPTRSPRTHTAHAGPRISAAKDGLPQSSKHAKHPAKPDGPSNLKSKPIDSPMEVIEISSDDADQPPPKKLPAKPTHPTKTSNSSQGNRPSTSKAFLDHGPPSSVQIGPRRSLPAPKARAKPEVIEISDDDDDVPALSARVNTSRSSPPQQVKPLPLPKPPSQVKPVKLPTKAPAVRSEKSTSIPTDSSSSASKTVRYVATKTSIAHSQALASHSGNASDSVTSTKGSSTSMSAARGPLVDDDVMVVDKNVDTVPIPSSSSGSNKASESFQSRAANSTPASRPSMPRPLPPATPISKASASSGVVLSQPTTAPPLLLPKEVAPKPSLPGRKLPPTPLSQEASSSTSAPTPVRITKNEPATPSRPPLPHARRSSGMDLSGLKEVLDASAPERAGLSTAATLPLKAKASSPEKTLASVIMQAAQANKPRPDLVDHHGSSMQDAIDLTGDDSDEIGGLDEAVASSEFLRSLLSAGKLTHVPSPNVAQEPRKTRRASPRPIEQSRAGTDELALQSRRDSLATPLIPEHRPPSPKRIPSSPQRPPPATPTAASSLPSASPRISLPGRTPKNPPTLGNAGPAPLSTGSVSKKPIPLPLPSPTKRRPMLTEPQATYLPAQEESPSTQTADKPGSVSSSSSEGSSSVPESSPEPPSAFVVRLAHRSARKTGKTTRRSHLIVSSPSSPPPSAEPHLSPPVPLSPIPRPALPGRALAGTPKLAAPLQSPRPLDEAPIRRTVAHHQNIEQPSLLIGNAAQEPAPSSPAELFEPPSEPKPTRNADDDIYMDEEEEDDILEYIDEPAPHPTTGADSDSEMDVENMLTSSLPESRASPMPEDEMEQIPDVPRAISAASSTPDPLGGGIPSAADLIDRPRRSTRSSGSASDEPLNFFPEDGFIDTPVESVAPSPSPPLDGSVPIPTSMFGGYASLNWKVYRQDLGNFKPKCYFSNDLPHSLQDTINSWSEEARRHPSLVHVLQSAIQENTADDEPDAPLIDIINDVDCDPTPPWEFHYTNKMWHSKGVPPPDVTTLTSCGCMGKCDPKSKTCACLKRQQRYTGDVIPDFAYDNRGRLKTSDYPIFECNDLCGCGDECRNRVVQLGRKCAVSIQKTEEKGWGVFAGPKKIYQGSFIGIYAGELLTDSEGEERGIKYNKFGRTYLFDLDFHHLKEGDENWEVKYVVDAYHAGNFTRFLNHSCDPNCQLVPCYINESNIQKPLLTVFARRDIEAFEEICFSYYGDQEADDEQPENDEHRSSSPSENDKINEAVYAKCACKAKNCRGFMFK</sequence>
<feature type="compositionally biased region" description="Low complexity" evidence="8">
    <location>
        <begin position="910"/>
        <end position="921"/>
    </location>
</feature>
<dbReference type="GO" id="GO:0046974">
    <property type="term" value="F:histone H3K9 methyltransferase activity"/>
    <property type="evidence" value="ECO:0007669"/>
    <property type="project" value="TreeGrafter"/>
</dbReference>
<evidence type="ECO:0000259" key="11">
    <source>
        <dbReference type="PROSITE" id="PS50868"/>
    </source>
</evidence>
<keyword evidence="13" id="KW-1185">Reference proteome</keyword>
<evidence type="ECO:0000256" key="4">
    <source>
        <dbReference type="ARBA" id="ARBA00022679"/>
    </source>
</evidence>
<dbReference type="Pfam" id="PF05033">
    <property type="entry name" value="Pre-SET"/>
    <property type="match status" value="1"/>
</dbReference>
<organism evidence="12 13">
    <name type="scientific">Hypsizygus marmoreus</name>
    <name type="common">White beech mushroom</name>
    <name type="synonym">Agaricus marmoreus</name>
    <dbReference type="NCBI Taxonomy" id="39966"/>
    <lineage>
        <taxon>Eukaryota</taxon>
        <taxon>Fungi</taxon>
        <taxon>Dikarya</taxon>
        <taxon>Basidiomycota</taxon>
        <taxon>Agaricomycotina</taxon>
        <taxon>Agaricomycetes</taxon>
        <taxon>Agaricomycetidae</taxon>
        <taxon>Agaricales</taxon>
        <taxon>Tricholomatineae</taxon>
        <taxon>Lyophyllaceae</taxon>
        <taxon>Hypsizygus</taxon>
    </lineage>
</organism>
<feature type="compositionally biased region" description="Polar residues" evidence="8">
    <location>
        <begin position="241"/>
        <end position="257"/>
    </location>
</feature>
<feature type="domain" description="Pre-SET" evidence="10">
    <location>
        <begin position="1185"/>
        <end position="1253"/>
    </location>
</feature>
<evidence type="ECO:0000313" key="13">
    <source>
        <dbReference type="Proteomes" id="UP000076154"/>
    </source>
</evidence>
<dbReference type="InterPro" id="IPR046341">
    <property type="entry name" value="SET_dom_sf"/>
</dbReference>
<dbReference type="InterPro" id="IPR003616">
    <property type="entry name" value="Post-SET_dom"/>
</dbReference>
<reference evidence="12" key="1">
    <citation type="submission" date="2018-04" db="EMBL/GenBank/DDBJ databases">
        <title>Whole genome sequencing of Hypsizygus marmoreus.</title>
        <authorList>
            <person name="Choi I.-G."/>
            <person name="Min B."/>
            <person name="Kim J.-G."/>
            <person name="Kim S."/>
            <person name="Oh Y.-L."/>
            <person name="Kong W.-S."/>
            <person name="Park H."/>
            <person name="Jeong J."/>
            <person name="Song E.-S."/>
        </authorList>
    </citation>
    <scope>NUCLEOTIDE SEQUENCE [LARGE SCALE GENOMIC DNA]</scope>
    <source>
        <strain evidence="12">51987-8</strain>
    </source>
</reference>
<evidence type="ECO:0000256" key="1">
    <source>
        <dbReference type="ARBA" id="ARBA00004286"/>
    </source>
</evidence>
<dbReference type="PANTHER" id="PTHR46223:SF4">
    <property type="entry name" value="HISTONE-LYSINE N-METHYLTRANSFERASE-RELATED"/>
    <property type="match status" value="1"/>
</dbReference>
<accession>A0A369KG38</accession>
<dbReference type="InterPro" id="IPR007728">
    <property type="entry name" value="Pre-SET_dom"/>
</dbReference>
<keyword evidence="2" id="KW-0158">Chromosome</keyword>
<feature type="compositionally biased region" description="Acidic residues" evidence="8">
    <location>
        <begin position="937"/>
        <end position="954"/>
    </location>
</feature>
<feature type="region of interest" description="Disordered" evidence="8">
    <location>
        <begin position="371"/>
        <end position="542"/>
    </location>
</feature>
<feature type="compositionally biased region" description="Low complexity" evidence="8">
    <location>
        <begin position="788"/>
        <end position="805"/>
    </location>
</feature>
<dbReference type="PROSITE" id="PS50868">
    <property type="entry name" value="POST_SET"/>
    <property type="match status" value="1"/>
</dbReference>
<feature type="compositionally biased region" description="Polar residues" evidence="8">
    <location>
        <begin position="371"/>
        <end position="396"/>
    </location>
</feature>
<feature type="domain" description="SET" evidence="9">
    <location>
        <begin position="1256"/>
        <end position="1388"/>
    </location>
</feature>
<evidence type="ECO:0000256" key="3">
    <source>
        <dbReference type="ARBA" id="ARBA00022603"/>
    </source>
</evidence>
<dbReference type="STRING" id="39966.A0A369KG38"/>
<feature type="compositionally biased region" description="Polar residues" evidence="8">
    <location>
        <begin position="433"/>
        <end position="444"/>
    </location>
</feature>
<dbReference type="GO" id="GO:0005634">
    <property type="term" value="C:nucleus"/>
    <property type="evidence" value="ECO:0007669"/>
    <property type="project" value="InterPro"/>
</dbReference>
<evidence type="ECO:0000256" key="7">
    <source>
        <dbReference type="ARBA" id="ARBA00022833"/>
    </source>
</evidence>
<keyword evidence="5" id="KW-0949">S-adenosyl-L-methionine</keyword>
<feature type="compositionally biased region" description="Pro residues" evidence="8">
    <location>
        <begin position="840"/>
        <end position="863"/>
    </location>
</feature>
<feature type="compositionally biased region" description="Low complexity" evidence="8">
    <location>
        <begin position="344"/>
        <end position="358"/>
    </location>
</feature>
<feature type="compositionally biased region" description="Low complexity" evidence="8">
    <location>
        <begin position="89"/>
        <end position="126"/>
    </location>
</feature>
<feature type="region of interest" description="Disordered" evidence="8">
    <location>
        <begin position="587"/>
        <end position="618"/>
    </location>
</feature>
<comment type="caution">
    <text evidence="12">The sequence shown here is derived from an EMBL/GenBank/DDBJ whole genome shotgun (WGS) entry which is preliminary data.</text>
</comment>